<dbReference type="AlphaFoldDB" id="A0A0M4ELY0"/>
<accession>A0A0M4ELY0</accession>
<organism evidence="1 2">
    <name type="scientific">Drosophila busckii</name>
    <name type="common">Fruit fly</name>
    <dbReference type="NCBI Taxonomy" id="30019"/>
    <lineage>
        <taxon>Eukaryota</taxon>
        <taxon>Metazoa</taxon>
        <taxon>Ecdysozoa</taxon>
        <taxon>Arthropoda</taxon>
        <taxon>Hexapoda</taxon>
        <taxon>Insecta</taxon>
        <taxon>Pterygota</taxon>
        <taxon>Neoptera</taxon>
        <taxon>Endopterygota</taxon>
        <taxon>Diptera</taxon>
        <taxon>Brachycera</taxon>
        <taxon>Muscomorpha</taxon>
        <taxon>Ephydroidea</taxon>
        <taxon>Drosophilidae</taxon>
        <taxon>Drosophila</taxon>
    </lineage>
</organism>
<evidence type="ECO:0000313" key="1">
    <source>
        <dbReference type="EMBL" id="ALC45414.1"/>
    </source>
</evidence>
<evidence type="ECO:0000313" key="2">
    <source>
        <dbReference type="Proteomes" id="UP000494163"/>
    </source>
</evidence>
<dbReference type="Proteomes" id="UP000494163">
    <property type="component" value="Chromosome 3R"/>
</dbReference>
<dbReference type="EMBL" id="CP012526">
    <property type="protein sequence ID" value="ALC45414.1"/>
    <property type="molecule type" value="Genomic_DNA"/>
</dbReference>
<keyword evidence="2" id="KW-1185">Reference proteome</keyword>
<protein>
    <submittedName>
        <fullName evidence="1">Nvd</fullName>
    </submittedName>
</protein>
<gene>
    <name evidence="1" type="ORF">Dbus_chr3Rg164</name>
</gene>
<proteinExistence type="predicted"/>
<name>A0A0M4ELY0_DROBS</name>
<sequence>MLMTGSVKKVIMGTVENISALQSIDYAKHVKLEQRSCHLHIQMVGTEFSNRRLLSQERTWVLVVVLMEIL</sequence>
<reference evidence="1 2" key="1">
    <citation type="submission" date="2015-08" db="EMBL/GenBank/DDBJ databases">
        <title>Ancestral chromatin configuration constrains chromatin evolution on differentiating sex chromosomes in Drosophila.</title>
        <authorList>
            <person name="Zhou Q."/>
            <person name="Bachtrog D."/>
        </authorList>
    </citation>
    <scope>NUCLEOTIDE SEQUENCE [LARGE SCALE GENOMIC DNA]</scope>
    <source>
        <tissue evidence="1">Whole larvae</tissue>
    </source>
</reference>